<keyword evidence="2" id="KW-1185">Reference proteome</keyword>
<protein>
    <submittedName>
        <fullName evidence="1">Uncharacterized protein</fullName>
    </submittedName>
</protein>
<dbReference type="Proteomes" id="UP000476411">
    <property type="component" value="Chromosome"/>
</dbReference>
<dbReference type="AlphaFoldDB" id="A0A6B9ZC19"/>
<dbReference type="KEGG" id="chih:GWR21_08915"/>
<dbReference type="EMBL" id="CP048113">
    <property type="protein sequence ID" value="QHS59707.1"/>
    <property type="molecule type" value="Genomic_DNA"/>
</dbReference>
<accession>A0A6B9ZC19</accession>
<gene>
    <name evidence="1" type="ORF">GWR21_08915</name>
</gene>
<proteinExistence type="predicted"/>
<evidence type="ECO:0000313" key="1">
    <source>
        <dbReference type="EMBL" id="QHS59707.1"/>
    </source>
</evidence>
<reference evidence="1 2" key="1">
    <citation type="submission" date="2020-01" db="EMBL/GenBank/DDBJ databases">
        <title>Complete genome sequence of Chitinophaga sp. H33E-04 isolated from quinoa roots.</title>
        <authorList>
            <person name="Weon H.-Y."/>
            <person name="Lee S.A."/>
        </authorList>
    </citation>
    <scope>NUCLEOTIDE SEQUENCE [LARGE SCALE GENOMIC DNA]</scope>
    <source>
        <strain evidence="1 2">H33E-04</strain>
    </source>
</reference>
<evidence type="ECO:0000313" key="2">
    <source>
        <dbReference type="Proteomes" id="UP000476411"/>
    </source>
</evidence>
<organism evidence="1 2">
    <name type="scientific">Chitinophaga agri</name>
    <dbReference type="NCBI Taxonomy" id="2703787"/>
    <lineage>
        <taxon>Bacteria</taxon>
        <taxon>Pseudomonadati</taxon>
        <taxon>Bacteroidota</taxon>
        <taxon>Chitinophagia</taxon>
        <taxon>Chitinophagales</taxon>
        <taxon>Chitinophagaceae</taxon>
        <taxon>Chitinophaga</taxon>
    </lineage>
</organism>
<name>A0A6B9ZC19_9BACT</name>
<dbReference type="RefSeq" id="WP_162331402.1">
    <property type="nucleotide sequence ID" value="NZ_CP048113.1"/>
</dbReference>
<sequence>MRHGVIHPEKVSPYSFPHKIVNFPNAVPSLADVTCDSPLNIAPTDEKHPVLTTVAMDH</sequence>